<comment type="caution">
    <text evidence="9">The sequence shown here is derived from an EMBL/GenBank/DDBJ whole genome shotgun (WGS) entry which is preliminary data.</text>
</comment>
<dbReference type="InterPro" id="IPR013876">
    <property type="entry name" value="TFIIH_BTF_p62_N"/>
</dbReference>
<evidence type="ECO:0000256" key="6">
    <source>
        <dbReference type="ARBA" id="ARBA00023242"/>
    </source>
</evidence>
<dbReference type="InterPro" id="IPR005607">
    <property type="entry name" value="BSD_dom"/>
</dbReference>
<evidence type="ECO:0000313" key="10">
    <source>
        <dbReference type="Proteomes" id="UP000714275"/>
    </source>
</evidence>
<evidence type="ECO:0000256" key="5">
    <source>
        <dbReference type="ARBA" id="ARBA00023163"/>
    </source>
</evidence>
<evidence type="ECO:0000256" key="3">
    <source>
        <dbReference type="ARBA" id="ARBA00022737"/>
    </source>
</evidence>
<name>A0A9P6ZI64_9AGAM</name>
<dbReference type="GO" id="GO:0006351">
    <property type="term" value="P:DNA-templated transcription"/>
    <property type="evidence" value="ECO:0007669"/>
    <property type="project" value="InterPro"/>
</dbReference>
<keyword evidence="4" id="KW-0805">Transcription regulation</keyword>
<comment type="subcellular location">
    <subcellularLocation>
        <location evidence="1">Nucleus</location>
    </subcellularLocation>
</comment>
<evidence type="ECO:0000256" key="4">
    <source>
        <dbReference type="ARBA" id="ARBA00023015"/>
    </source>
</evidence>
<dbReference type="InterPro" id="IPR027079">
    <property type="entry name" value="Tfb1/GTF2H1"/>
</dbReference>
<evidence type="ECO:0000313" key="9">
    <source>
        <dbReference type="EMBL" id="KAG1767056.1"/>
    </source>
</evidence>
<organism evidence="9 10">
    <name type="scientific">Suillus placidus</name>
    <dbReference type="NCBI Taxonomy" id="48579"/>
    <lineage>
        <taxon>Eukaryota</taxon>
        <taxon>Fungi</taxon>
        <taxon>Dikarya</taxon>
        <taxon>Basidiomycota</taxon>
        <taxon>Agaricomycotina</taxon>
        <taxon>Agaricomycetes</taxon>
        <taxon>Agaricomycetidae</taxon>
        <taxon>Boletales</taxon>
        <taxon>Suillineae</taxon>
        <taxon>Suillaceae</taxon>
        <taxon>Suillus</taxon>
    </lineage>
</organism>
<evidence type="ECO:0000256" key="2">
    <source>
        <dbReference type="ARBA" id="ARBA00009448"/>
    </source>
</evidence>
<dbReference type="Gene3D" id="6.10.140.1200">
    <property type="match status" value="1"/>
</dbReference>
<gene>
    <name evidence="9" type="ORF">EV702DRAFT_1148211</name>
</gene>
<keyword evidence="3" id="KW-0677">Repeat</keyword>
<dbReference type="EMBL" id="JABBWD010000090">
    <property type="protein sequence ID" value="KAG1767056.1"/>
    <property type="molecule type" value="Genomic_DNA"/>
</dbReference>
<evidence type="ECO:0000259" key="8">
    <source>
        <dbReference type="PROSITE" id="PS50858"/>
    </source>
</evidence>
<accession>A0A9P6ZI64</accession>
<dbReference type="CDD" id="cd13229">
    <property type="entry name" value="PH_TFIIH"/>
    <property type="match status" value="1"/>
</dbReference>
<evidence type="ECO:0000256" key="1">
    <source>
        <dbReference type="ARBA" id="ARBA00004123"/>
    </source>
</evidence>
<dbReference type="GO" id="GO:0000439">
    <property type="term" value="C:transcription factor TFIIH core complex"/>
    <property type="evidence" value="ECO:0007669"/>
    <property type="project" value="InterPro"/>
</dbReference>
<dbReference type="GO" id="GO:0006289">
    <property type="term" value="P:nucleotide-excision repair"/>
    <property type="evidence" value="ECO:0007669"/>
    <property type="project" value="InterPro"/>
</dbReference>
<sequence length="589" mass="65232">MPTTLCSAKASYKKQAGTLELTDSHLTWTQEGKKVPAVRVPHLEASSLFCSKEGAAQVRLKLGLVNDEAGHNFTFTSPSAVAHVEREAFKQELTNIISRNRSAAPTPLQKPTPLSTPAKTPAPIPSTSRATSVASDSRTPILSGIDAATDFRLRKKVLLSNPELLALHKELVMSGHITESEFWDGREHLLLAEAAAEGQKRGRPGQLVDPRPQTVEGGEVKIVITPQLVHDIFDEFPVVAKAYNDNVPNKLSEAEFWKRYFQSKLFNAHRASIRSSATQHVVKNDPIFDKYLEKDDDELEPRRARNEVSDLFINIGATLEDHVETGNEKDVTMQAGRQRGALPLIRKFNEHSERLLNSALGEVPPAKRRRIDSGIDDDEDAYAQITLDDLRDPEAMSGITLQMQDRERYFEGQLARSASEQAGGEVVDVRAAFAELKHGFRGWETRFSQFRIDKKAGDAALDSMTQNVSARLDIRTRKTDLPPTLFRQLTTCQTAANEFLRQFWTSLYPPPTTTSSGATPSQTAAKAAKMAGYLSKTREKVEALVRAGQLEGVEPERVEVAMKPLLDAVEHALAFYRARSAKTSTLKTA</sequence>
<dbReference type="SMART" id="SM00751">
    <property type="entry name" value="BSD"/>
    <property type="match status" value="2"/>
</dbReference>
<dbReference type="Pfam" id="PF08567">
    <property type="entry name" value="PH_TFIIH"/>
    <property type="match status" value="1"/>
</dbReference>
<dbReference type="OrthoDB" id="360521at2759"/>
<dbReference type="InterPro" id="IPR035925">
    <property type="entry name" value="BSD_dom_sf"/>
</dbReference>
<keyword evidence="10" id="KW-1185">Reference proteome</keyword>
<dbReference type="Gene3D" id="2.30.29.30">
    <property type="entry name" value="Pleckstrin-homology domain (PH domain)/Phosphotyrosine-binding domain (PTB)"/>
    <property type="match status" value="1"/>
</dbReference>
<protein>
    <recommendedName>
        <fullName evidence="8">BSD domain-containing protein</fullName>
    </recommendedName>
</protein>
<dbReference type="PROSITE" id="PS50858">
    <property type="entry name" value="BSD"/>
    <property type="match status" value="1"/>
</dbReference>
<keyword evidence="5" id="KW-0804">Transcription</keyword>
<keyword evidence="6" id="KW-0539">Nucleus</keyword>
<dbReference type="SUPFAM" id="SSF50729">
    <property type="entry name" value="PH domain-like"/>
    <property type="match status" value="1"/>
</dbReference>
<feature type="region of interest" description="Disordered" evidence="7">
    <location>
        <begin position="100"/>
        <end position="135"/>
    </location>
</feature>
<feature type="domain" description="BSD" evidence="8">
    <location>
        <begin position="227"/>
        <end position="268"/>
    </location>
</feature>
<dbReference type="AlphaFoldDB" id="A0A9P6ZI64"/>
<comment type="similarity">
    <text evidence="2">Belongs to the TFB1 family.</text>
</comment>
<dbReference type="PANTHER" id="PTHR12856">
    <property type="entry name" value="TRANSCRIPTION INITIATION FACTOR IIH-RELATED"/>
    <property type="match status" value="1"/>
</dbReference>
<evidence type="ECO:0000256" key="7">
    <source>
        <dbReference type="SAM" id="MobiDB-lite"/>
    </source>
</evidence>
<dbReference type="Pfam" id="PF03909">
    <property type="entry name" value="BSD"/>
    <property type="match status" value="1"/>
</dbReference>
<proteinExistence type="inferred from homology"/>
<reference evidence="9" key="1">
    <citation type="journal article" date="2020" name="New Phytol.">
        <title>Comparative genomics reveals dynamic genome evolution in host specialist ectomycorrhizal fungi.</title>
        <authorList>
            <person name="Lofgren L.A."/>
            <person name="Nguyen N.H."/>
            <person name="Vilgalys R."/>
            <person name="Ruytinx J."/>
            <person name="Liao H.L."/>
            <person name="Branco S."/>
            <person name="Kuo A."/>
            <person name="LaButti K."/>
            <person name="Lipzen A."/>
            <person name="Andreopoulos W."/>
            <person name="Pangilinan J."/>
            <person name="Riley R."/>
            <person name="Hundley H."/>
            <person name="Na H."/>
            <person name="Barry K."/>
            <person name="Grigoriev I.V."/>
            <person name="Stajich J.E."/>
            <person name="Kennedy P.G."/>
        </authorList>
    </citation>
    <scope>NUCLEOTIDE SEQUENCE</scope>
    <source>
        <strain evidence="9">DOB743</strain>
    </source>
</reference>
<feature type="compositionally biased region" description="Polar residues" evidence="7">
    <location>
        <begin position="125"/>
        <end position="135"/>
    </location>
</feature>
<dbReference type="InterPro" id="IPR011993">
    <property type="entry name" value="PH-like_dom_sf"/>
</dbReference>
<dbReference type="Proteomes" id="UP000714275">
    <property type="component" value="Unassembled WGS sequence"/>
</dbReference>
<dbReference type="SUPFAM" id="SSF140383">
    <property type="entry name" value="BSD domain-like"/>
    <property type="match status" value="2"/>
</dbReference>